<accession>A0A2H4Q4T1</accession>
<dbReference type="GO" id="GO:0016616">
    <property type="term" value="F:oxidoreductase activity, acting on the CH-OH group of donors, NAD or NADP as acceptor"/>
    <property type="evidence" value="ECO:0007669"/>
    <property type="project" value="InterPro"/>
</dbReference>
<dbReference type="Pfam" id="PF02826">
    <property type="entry name" value="2-Hacid_dh_C"/>
    <property type="match status" value="1"/>
</dbReference>
<evidence type="ECO:0000259" key="3">
    <source>
        <dbReference type="Pfam" id="PF02826"/>
    </source>
</evidence>
<name>A0A1H6VMN7_9EURY</name>
<dbReference type="SUPFAM" id="SSF51735">
    <property type="entry name" value="NAD(P)-binding Rossmann-fold domains"/>
    <property type="match status" value="1"/>
</dbReference>
<keyword evidence="2" id="KW-0520">NAD</keyword>
<dbReference type="AlphaFoldDB" id="A0A1H6VMN7"/>
<keyword evidence="5" id="KW-1185">Reference proteome</keyword>
<reference evidence="4 5" key="1">
    <citation type="submission" date="2016-10" db="EMBL/GenBank/DDBJ databases">
        <authorList>
            <person name="de Groot N.N."/>
        </authorList>
    </citation>
    <scope>NUCLEOTIDE SEQUENCE [LARGE SCALE GENOMIC DNA]</scope>
    <source>
        <strain evidence="4 5">DSM 22187</strain>
    </source>
</reference>
<dbReference type="RefSeq" id="WP_089673039.1">
    <property type="nucleotide sequence ID" value="NZ_CP024845.1"/>
</dbReference>
<dbReference type="Gene3D" id="3.40.50.720">
    <property type="entry name" value="NAD(P)-binding Rossmann-like Domain"/>
    <property type="match status" value="2"/>
</dbReference>
<dbReference type="PANTHER" id="PTHR43333">
    <property type="entry name" value="2-HACID_DH_C DOMAIN-CONTAINING PROTEIN"/>
    <property type="match status" value="1"/>
</dbReference>
<dbReference type="SUPFAM" id="SSF52283">
    <property type="entry name" value="Formate/glycerate dehydrogenase catalytic domain-like"/>
    <property type="match status" value="1"/>
</dbReference>
<protein>
    <submittedName>
        <fullName evidence="4">Phosphoglycerate dehydrogenase</fullName>
    </submittedName>
</protein>
<dbReference type="OrthoDB" id="168224at2157"/>
<evidence type="ECO:0000256" key="2">
    <source>
        <dbReference type="ARBA" id="ARBA00023027"/>
    </source>
</evidence>
<dbReference type="EMBL" id="FNYR01000018">
    <property type="protein sequence ID" value="SEJ05928.1"/>
    <property type="molecule type" value="Genomic_DNA"/>
</dbReference>
<dbReference type="InterPro" id="IPR036291">
    <property type="entry name" value="NAD(P)-bd_dom_sf"/>
</dbReference>
<evidence type="ECO:0000313" key="5">
    <source>
        <dbReference type="Proteomes" id="UP000198888"/>
    </source>
</evidence>
<evidence type="ECO:0000313" key="4">
    <source>
        <dbReference type="EMBL" id="SEJ05928.1"/>
    </source>
</evidence>
<accession>A0A1H6VMN7</accession>
<dbReference type="InterPro" id="IPR006140">
    <property type="entry name" value="D-isomer_DH_NAD-bd"/>
</dbReference>
<proteinExistence type="predicted"/>
<dbReference type="CDD" id="cd05300">
    <property type="entry name" value="2-Hacid_dh_1"/>
    <property type="match status" value="1"/>
</dbReference>
<dbReference type="Proteomes" id="UP000198888">
    <property type="component" value="Unassembled WGS sequence"/>
</dbReference>
<dbReference type="STRING" id="1073996.SAMN05444271_11864"/>
<keyword evidence="1" id="KW-0560">Oxidoreductase</keyword>
<dbReference type="PANTHER" id="PTHR43333:SF1">
    <property type="entry name" value="D-ISOMER SPECIFIC 2-HYDROXYACID DEHYDROGENASE NAD-BINDING DOMAIN-CONTAINING PROTEIN"/>
    <property type="match status" value="1"/>
</dbReference>
<sequence length="305" mass="32936">MTDIVVLDHKIHGLSAADYADTLQAQLPEYEVQLAKTSAQKMKLLQEATIATGYTIDQALVEKSETLSLFVCTFAGTGHLPLDALKAHDVAVQNASGVHGPNIAEQVLGYILTFVRQLDKAWRQKQQAEWNHYQAGELKGSTATVIGLGPIGRTIVDRLNAFGVSTIGVRYTPSKGGPADEIIGFDEADLDDALVQTDHLVLACPLTEITEGLIDEEALLLLPTDATVTNIARGEVIDTDALVDALQTNKLRGAALDVTDPEPLPSESPLWELQNCQITPHNAGHTPNYWDRCADIVSKAITTHT</sequence>
<organism evidence="4 5">
    <name type="scientific">Halohasta litchfieldiae</name>
    <dbReference type="NCBI Taxonomy" id="1073996"/>
    <lineage>
        <taxon>Archaea</taxon>
        <taxon>Methanobacteriati</taxon>
        <taxon>Methanobacteriota</taxon>
        <taxon>Stenosarchaea group</taxon>
        <taxon>Halobacteria</taxon>
        <taxon>Halobacteriales</taxon>
        <taxon>Haloferacaceae</taxon>
        <taxon>Halohasta</taxon>
    </lineage>
</organism>
<dbReference type="KEGG" id="hae:halTADL_2644"/>
<gene>
    <name evidence="4" type="ORF">SAMN05444271_11864</name>
</gene>
<evidence type="ECO:0000256" key="1">
    <source>
        <dbReference type="ARBA" id="ARBA00023002"/>
    </source>
</evidence>
<dbReference type="GO" id="GO:0051287">
    <property type="term" value="F:NAD binding"/>
    <property type="evidence" value="ECO:0007669"/>
    <property type="project" value="InterPro"/>
</dbReference>
<dbReference type="GeneID" id="35003414"/>
<feature type="domain" description="D-isomer specific 2-hydroxyacid dehydrogenase NAD-binding" evidence="3">
    <location>
        <begin position="109"/>
        <end position="283"/>
    </location>
</feature>